<accession>A0A845MD41</accession>
<dbReference type="RefSeq" id="WP_161337534.1">
    <property type="nucleotide sequence ID" value="NZ_JBHSDG010000002.1"/>
</dbReference>
<evidence type="ECO:0000313" key="2">
    <source>
        <dbReference type="Proteomes" id="UP000445696"/>
    </source>
</evidence>
<protein>
    <submittedName>
        <fullName evidence="1">Uncharacterized protein</fullName>
    </submittedName>
</protein>
<reference evidence="1 2" key="1">
    <citation type="journal article" date="2014" name="Int. J. Syst. Evol. Microbiol.">
        <title>Sneathiella chungangensis sp. nov., isolated from a marine sand, and emended description of the genus Sneathiella.</title>
        <authorList>
            <person name="Siamphan C."/>
            <person name="Kim H."/>
            <person name="Lee J.S."/>
            <person name="Kim W."/>
        </authorList>
    </citation>
    <scope>NUCLEOTIDE SEQUENCE [LARGE SCALE GENOMIC DNA]</scope>
    <source>
        <strain evidence="1 2">KCTC 32476</strain>
    </source>
</reference>
<evidence type="ECO:0000313" key="1">
    <source>
        <dbReference type="EMBL" id="MZR21117.1"/>
    </source>
</evidence>
<name>A0A845MD41_9PROT</name>
<dbReference type="EMBL" id="WTVA01000001">
    <property type="protein sequence ID" value="MZR21117.1"/>
    <property type="molecule type" value="Genomic_DNA"/>
</dbReference>
<proteinExistence type="predicted"/>
<keyword evidence="2" id="KW-1185">Reference proteome</keyword>
<dbReference type="AlphaFoldDB" id="A0A845MD41"/>
<dbReference type="Proteomes" id="UP000445696">
    <property type="component" value="Unassembled WGS sequence"/>
</dbReference>
<organism evidence="1 2">
    <name type="scientific">Sneathiella chungangensis</name>
    <dbReference type="NCBI Taxonomy" id="1418234"/>
    <lineage>
        <taxon>Bacteria</taxon>
        <taxon>Pseudomonadati</taxon>
        <taxon>Pseudomonadota</taxon>
        <taxon>Alphaproteobacteria</taxon>
        <taxon>Sneathiellales</taxon>
        <taxon>Sneathiellaceae</taxon>
        <taxon>Sneathiella</taxon>
    </lineage>
</organism>
<sequence length="97" mass="11261">MEDITKINSDISDVMKDISDYLEQTRKGLMIDMSSLPEKIVRIQGKVQSAPRNERLELTNFMNQVMQSLTMLSNEIQQRHDSLGRDIDTLEGRVYKE</sequence>
<gene>
    <name evidence="1" type="ORF">GQF03_02105</name>
</gene>
<comment type="caution">
    <text evidence="1">The sequence shown here is derived from an EMBL/GenBank/DDBJ whole genome shotgun (WGS) entry which is preliminary data.</text>
</comment>